<accession>A0ACC1HM52</accession>
<dbReference type="Proteomes" id="UP001145114">
    <property type="component" value="Unassembled WGS sequence"/>
</dbReference>
<sequence>MRSFRQFHAARCAFALSGLPSRAAPSSLMSSAILLRPVSWQLPWRSPSIATLVRPAKSLNCGAPVNSAQELSARVPGLRLYSSMCLGRGLRHALLGHSESTTCNTAGPGLNLTIKRHGHWDRWHRHQQRQGRGWRWPFTVNISPNGLVWAIIGANVVVFLTWNYARRKVQLFRDLNMLAWMNKNFTSSLDNFKSGRVWTMLTSAFSHTDPMHLLVNMIVLQSFGPPLAMMLGSGRFLAFYTLSAIGSSAISLLYRSLIAPSLTKDPMKKAAQGKAASVGASGAITSMTVLFACINPRATFNIFFFIPMPAWAAVIGFVGFDIYRSATNPSSRIDNAGHVGGALSGLAYYMYYLRPLIRRF</sequence>
<proteinExistence type="predicted"/>
<protein>
    <submittedName>
        <fullName evidence="1">Uncharacterized protein</fullName>
    </submittedName>
</protein>
<gene>
    <name evidence="1" type="ORF">EV182_006523</name>
</gene>
<keyword evidence="2" id="KW-1185">Reference proteome</keyword>
<evidence type="ECO:0000313" key="2">
    <source>
        <dbReference type="Proteomes" id="UP001145114"/>
    </source>
</evidence>
<name>A0ACC1HM52_9FUNG</name>
<dbReference type="EMBL" id="JAMZIH010002717">
    <property type="protein sequence ID" value="KAJ1677267.1"/>
    <property type="molecule type" value="Genomic_DNA"/>
</dbReference>
<organism evidence="1 2">
    <name type="scientific">Spiromyces aspiralis</name>
    <dbReference type="NCBI Taxonomy" id="68401"/>
    <lineage>
        <taxon>Eukaryota</taxon>
        <taxon>Fungi</taxon>
        <taxon>Fungi incertae sedis</taxon>
        <taxon>Zoopagomycota</taxon>
        <taxon>Kickxellomycotina</taxon>
        <taxon>Kickxellomycetes</taxon>
        <taxon>Kickxellales</taxon>
        <taxon>Kickxellaceae</taxon>
        <taxon>Spiromyces</taxon>
    </lineage>
</organism>
<evidence type="ECO:0000313" key="1">
    <source>
        <dbReference type="EMBL" id="KAJ1677267.1"/>
    </source>
</evidence>
<reference evidence="1" key="1">
    <citation type="submission" date="2022-06" db="EMBL/GenBank/DDBJ databases">
        <title>Phylogenomic reconstructions and comparative analyses of Kickxellomycotina fungi.</title>
        <authorList>
            <person name="Reynolds N.K."/>
            <person name="Stajich J.E."/>
            <person name="Barry K."/>
            <person name="Grigoriev I.V."/>
            <person name="Crous P."/>
            <person name="Smith M.E."/>
        </authorList>
    </citation>
    <scope>NUCLEOTIDE SEQUENCE</scope>
    <source>
        <strain evidence="1">RSA 2271</strain>
    </source>
</reference>
<comment type="caution">
    <text evidence="1">The sequence shown here is derived from an EMBL/GenBank/DDBJ whole genome shotgun (WGS) entry which is preliminary data.</text>
</comment>